<evidence type="ECO:0000256" key="8">
    <source>
        <dbReference type="ARBA" id="ARBA00023136"/>
    </source>
</evidence>
<evidence type="ECO:0000256" key="1">
    <source>
        <dbReference type="ARBA" id="ARBA00006139"/>
    </source>
</evidence>
<feature type="compositionally biased region" description="Basic and acidic residues" evidence="11">
    <location>
        <begin position="193"/>
        <end position="205"/>
    </location>
</feature>
<evidence type="ECO:0000313" key="12">
    <source>
        <dbReference type="EMBL" id="REF34802.1"/>
    </source>
</evidence>
<evidence type="ECO:0000256" key="10">
    <source>
        <dbReference type="RuleBase" id="RU004181"/>
    </source>
</evidence>
<evidence type="ECO:0000256" key="3">
    <source>
        <dbReference type="ARBA" id="ARBA00022670"/>
    </source>
</evidence>
<keyword evidence="4 9" id="KW-0812">Transmembrane</keyword>
<evidence type="ECO:0000256" key="11">
    <source>
        <dbReference type="SAM" id="MobiDB-lite"/>
    </source>
</evidence>
<evidence type="ECO:0000256" key="4">
    <source>
        <dbReference type="ARBA" id="ARBA00022692"/>
    </source>
</evidence>
<dbReference type="UniPathway" id="UPA00665"/>
<comment type="subcellular location">
    <subcellularLocation>
        <location evidence="9">Cell membrane</location>
        <topology evidence="9">Multi-pass membrane protein</topology>
    </subcellularLocation>
</comment>
<sequence length="225" mass="23971">MQAEGGASLNDANHADRALRRRCLVLVAVITSLVLALDVVTKLVAMAQLAGRPPISLLGGLLTLRLVRNSGAAFGLAQEYTIILSLLAIGVVAVVLRLSKRLRSVPWAVAFGLLLGGALGNLSDRVFREPGFLRGHVVDFIALPYWPVFNLADTAVCVAAGLIMVMALRGRRWDGTTDTDPARPDEGAPPPEGEQRTTEPPERSAPRTVSTRSAIARDVPAVEPE</sequence>
<feature type="transmembrane region" description="Helical" evidence="9">
    <location>
        <begin position="23"/>
        <end position="45"/>
    </location>
</feature>
<feature type="compositionally biased region" description="Basic and acidic residues" evidence="11">
    <location>
        <begin position="174"/>
        <end position="186"/>
    </location>
</feature>
<protein>
    <recommendedName>
        <fullName evidence="9">Lipoprotein signal peptidase</fullName>
        <ecNumber evidence="9">3.4.23.36</ecNumber>
    </recommendedName>
    <alternativeName>
        <fullName evidence="9">Prolipoprotein signal peptidase</fullName>
    </alternativeName>
    <alternativeName>
        <fullName evidence="9">Signal peptidase II</fullName>
        <shortName evidence="9">SPase II</shortName>
    </alternativeName>
</protein>
<dbReference type="RefSeq" id="WP_115848702.1">
    <property type="nucleotide sequence ID" value="NZ_QTUC01000001.1"/>
</dbReference>
<dbReference type="EC" id="3.4.23.36" evidence="9"/>
<keyword evidence="3 9" id="KW-0645">Protease</keyword>
<comment type="catalytic activity">
    <reaction evidence="9">
        <text>Release of signal peptides from bacterial membrane prolipoproteins. Hydrolyzes -Xaa-Yaa-Zaa-|-(S,diacylglyceryl)Cys-, in which Xaa is hydrophobic (preferably Leu), and Yaa (Ala or Ser) and Zaa (Gly or Ala) have small, neutral side chains.</text>
        <dbReference type="EC" id="3.4.23.36"/>
    </reaction>
</comment>
<comment type="function">
    <text evidence="9">This protein specifically catalyzes the removal of signal peptides from prolipoproteins.</text>
</comment>
<feature type="transmembrane region" description="Helical" evidence="9">
    <location>
        <begin position="80"/>
        <end position="98"/>
    </location>
</feature>
<dbReference type="NCBIfam" id="TIGR00077">
    <property type="entry name" value="lspA"/>
    <property type="match status" value="1"/>
</dbReference>
<evidence type="ECO:0000256" key="9">
    <source>
        <dbReference type="HAMAP-Rule" id="MF_00161"/>
    </source>
</evidence>
<keyword evidence="7 9" id="KW-1133">Transmembrane helix</keyword>
<dbReference type="PANTHER" id="PTHR33695:SF1">
    <property type="entry name" value="LIPOPROTEIN SIGNAL PEPTIDASE"/>
    <property type="match status" value="1"/>
</dbReference>
<dbReference type="GO" id="GO:0004190">
    <property type="term" value="F:aspartic-type endopeptidase activity"/>
    <property type="evidence" value="ECO:0007669"/>
    <property type="project" value="UniProtKB-UniRule"/>
</dbReference>
<dbReference type="EMBL" id="QTUC01000001">
    <property type="protein sequence ID" value="REF34802.1"/>
    <property type="molecule type" value="Genomic_DNA"/>
</dbReference>
<dbReference type="Pfam" id="PF01252">
    <property type="entry name" value="Peptidase_A8"/>
    <property type="match status" value="1"/>
</dbReference>
<dbReference type="Proteomes" id="UP000256485">
    <property type="component" value="Unassembled WGS sequence"/>
</dbReference>
<evidence type="ECO:0000256" key="5">
    <source>
        <dbReference type="ARBA" id="ARBA00022750"/>
    </source>
</evidence>
<feature type="transmembrane region" description="Helical" evidence="9">
    <location>
        <begin position="143"/>
        <end position="168"/>
    </location>
</feature>
<dbReference type="HAMAP" id="MF_00161">
    <property type="entry name" value="LspA"/>
    <property type="match status" value="1"/>
</dbReference>
<evidence type="ECO:0000256" key="2">
    <source>
        <dbReference type="ARBA" id="ARBA00022475"/>
    </source>
</evidence>
<dbReference type="PANTHER" id="PTHR33695">
    <property type="entry name" value="LIPOPROTEIN SIGNAL PEPTIDASE"/>
    <property type="match status" value="1"/>
</dbReference>
<name>A0A3D9UZ39_THECX</name>
<keyword evidence="8 9" id="KW-0472">Membrane</keyword>
<dbReference type="OrthoDB" id="4308908at2"/>
<gene>
    <name evidence="9" type="primary">lspA</name>
    <name evidence="12" type="ORF">DFJ64_0168</name>
</gene>
<comment type="caution">
    <text evidence="12">The sequence shown here is derived from an EMBL/GenBank/DDBJ whole genome shotgun (WGS) entry which is preliminary data.</text>
</comment>
<evidence type="ECO:0000313" key="13">
    <source>
        <dbReference type="Proteomes" id="UP000256485"/>
    </source>
</evidence>
<feature type="active site" evidence="9">
    <location>
        <position position="153"/>
    </location>
</feature>
<keyword evidence="6 9" id="KW-0378">Hydrolase</keyword>
<accession>A0A3D9UZ39</accession>
<feature type="active site" evidence="9">
    <location>
        <position position="139"/>
    </location>
</feature>
<feature type="transmembrane region" description="Helical" evidence="9">
    <location>
        <begin position="105"/>
        <end position="123"/>
    </location>
</feature>
<dbReference type="GO" id="GO:0005886">
    <property type="term" value="C:plasma membrane"/>
    <property type="evidence" value="ECO:0007669"/>
    <property type="project" value="UniProtKB-SubCell"/>
</dbReference>
<reference evidence="12 13" key="1">
    <citation type="submission" date="2018-08" db="EMBL/GenBank/DDBJ databases">
        <title>Sequencing the genomes of 1000 actinobacteria strains.</title>
        <authorList>
            <person name="Klenk H.-P."/>
        </authorList>
    </citation>
    <scope>NUCLEOTIDE SEQUENCE [LARGE SCALE GENOMIC DNA]</scope>
    <source>
        <strain evidence="12 13">DSM 22891</strain>
    </source>
</reference>
<dbReference type="GO" id="GO:0006508">
    <property type="term" value="P:proteolysis"/>
    <property type="evidence" value="ECO:0007669"/>
    <property type="project" value="UniProtKB-KW"/>
</dbReference>
<keyword evidence="2 9" id="KW-1003">Cell membrane</keyword>
<comment type="pathway">
    <text evidence="9">Protein modification; lipoprotein biosynthesis (signal peptide cleavage).</text>
</comment>
<dbReference type="AlphaFoldDB" id="A0A3D9UZ39"/>
<organism evidence="12 13">
    <name type="scientific">Thermasporomyces composti</name>
    <dbReference type="NCBI Taxonomy" id="696763"/>
    <lineage>
        <taxon>Bacteria</taxon>
        <taxon>Bacillati</taxon>
        <taxon>Actinomycetota</taxon>
        <taxon>Actinomycetes</taxon>
        <taxon>Propionibacteriales</taxon>
        <taxon>Nocardioidaceae</taxon>
        <taxon>Thermasporomyces</taxon>
    </lineage>
</organism>
<comment type="similarity">
    <text evidence="1 9 10">Belongs to the peptidase A8 family.</text>
</comment>
<dbReference type="PRINTS" id="PR00781">
    <property type="entry name" value="LIPOSIGPTASE"/>
</dbReference>
<dbReference type="InterPro" id="IPR001872">
    <property type="entry name" value="Peptidase_A8"/>
</dbReference>
<keyword evidence="13" id="KW-1185">Reference proteome</keyword>
<evidence type="ECO:0000256" key="7">
    <source>
        <dbReference type="ARBA" id="ARBA00022989"/>
    </source>
</evidence>
<proteinExistence type="inferred from homology"/>
<feature type="region of interest" description="Disordered" evidence="11">
    <location>
        <begin position="174"/>
        <end position="225"/>
    </location>
</feature>
<evidence type="ECO:0000256" key="6">
    <source>
        <dbReference type="ARBA" id="ARBA00022801"/>
    </source>
</evidence>
<keyword evidence="5 9" id="KW-0064">Aspartyl protease</keyword>